<dbReference type="PANTHER" id="PTHR30619">
    <property type="entry name" value="DNA INTERNALIZATION/COMPETENCE PROTEIN COMEC/REC2"/>
    <property type="match status" value="1"/>
</dbReference>
<name>A0ABW3CS90_9ACTN</name>
<reference evidence="3" key="1">
    <citation type="journal article" date="2019" name="Int. J. Syst. Evol. Microbiol.">
        <title>The Global Catalogue of Microorganisms (GCM) 10K type strain sequencing project: providing services to taxonomists for standard genome sequencing and annotation.</title>
        <authorList>
            <consortium name="The Broad Institute Genomics Platform"/>
            <consortium name="The Broad Institute Genome Sequencing Center for Infectious Disease"/>
            <person name="Wu L."/>
            <person name="Ma J."/>
        </authorList>
    </citation>
    <scope>NUCLEOTIDE SEQUENCE [LARGE SCALE GENOMIC DNA]</scope>
    <source>
        <strain evidence="3">JCM 31696</strain>
    </source>
</reference>
<dbReference type="InterPro" id="IPR036866">
    <property type="entry name" value="RibonucZ/Hydroxyglut_hydro"/>
</dbReference>
<dbReference type="SUPFAM" id="SSF56281">
    <property type="entry name" value="Metallo-hydrolase/oxidoreductase"/>
    <property type="match status" value="1"/>
</dbReference>
<evidence type="ECO:0000313" key="3">
    <source>
        <dbReference type="Proteomes" id="UP001597083"/>
    </source>
</evidence>
<dbReference type="EMBL" id="JBHTIR010004402">
    <property type="protein sequence ID" value="MFD0857321.1"/>
    <property type="molecule type" value="Genomic_DNA"/>
</dbReference>
<accession>A0ABW3CS90</accession>
<dbReference type="PANTHER" id="PTHR30619:SF1">
    <property type="entry name" value="RECOMBINATION PROTEIN 2"/>
    <property type="match status" value="1"/>
</dbReference>
<comment type="caution">
    <text evidence="2">The sequence shown here is derived from an EMBL/GenBank/DDBJ whole genome shotgun (WGS) entry which is preliminary data.</text>
</comment>
<organism evidence="2 3">
    <name type="scientific">Actinomadura adrarensis</name>
    <dbReference type="NCBI Taxonomy" id="1819600"/>
    <lineage>
        <taxon>Bacteria</taxon>
        <taxon>Bacillati</taxon>
        <taxon>Actinomycetota</taxon>
        <taxon>Actinomycetes</taxon>
        <taxon>Streptosporangiales</taxon>
        <taxon>Thermomonosporaceae</taxon>
        <taxon>Actinomadura</taxon>
    </lineage>
</organism>
<dbReference type="Proteomes" id="UP001597083">
    <property type="component" value="Unassembled WGS sequence"/>
</dbReference>
<dbReference type="InterPro" id="IPR052159">
    <property type="entry name" value="Competence_DNA_uptake"/>
</dbReference>
<keyword evidence="3" id="KW-1185">Reference proteome</keyword>
<proteinExistence type="predicted"/>
<dbReference type="Pfam" id="PF00753">
    <property type="entry name" value="Lactamase_B"/>
    <property type="match status" value="1"/>
</dbReference>
<feature type="domain" description="Metallo-beta-lactamase" evidence="1">
    <location>
        <begin position="12"/>
        <end position="70"/>
    </location>
</feature>
<gene>
    <name evidence="2" type="ORF">ACFQ07_34275</name>
</gene>
<evidence type="ECO:0000259" key="1">
    <source>
        <dbReference type="Pfam" id="PF00753"/>
    </source>
</evidence>
<dbReference type="InterPro" id="IPR001279">
    <property type="entry name" value="Metallo-B-lactamas"/>
</dbReference>
<sequence length="331" mass="36243">MIDDELEVTILDVGHGNSAMVRDGRRCTVIDAEPGVKVADELERVQCEHIEHLIFSHSDNDHAGGGPLLLLDQSRTIGTVWFNADSRKNTKIWKRLRYATQTRFRHGGLGGHQMIHTATGQEISCGRARLEVCHPSAVMALIGPKRITEFGDLTANTLSVVIRVHLGELPAALLAADIDGTALKHIQDNGHELSAPVLVFPHHGGKPGKEAPYEFAKSLTELVRPELVIFSIRGGSRPANPQPEIVRGVRHAMPQVHIACTQLSVHCRAPGSPGSRDRDQCCAGTLTIRMTPDGLTYTPSLSEHRQFISLKVQTPLCRRETVTPSPRQPVD</sequence>
<protein>
    <submittedName>
        <fullName evidence="2">ComEC/Rec2 family competence protein</fullName>
    </submittedName>
</protein>
<dbReference type="Gene3D" id="3.60.15.10">
    <property type="entry name" value="Ribonuclease Z/Hydroxyacylglutathione hydrolase-like"/>
    <property type="match status" value="1"/>
</dbReference>
<evidence type="ECO:0000313" key="2">
    <source>
        <dbReference type="EMBL" id="MFD0857321.1"/>
    </source>
</evidence>